<protein>
    <submittedName>
        <fullName evidence="6">FAD-dependent oxidoreductase</fullName>
    </submittedName>
</protein>
<dbReference type="SUPFAM" id="SSF51905">
    <property type="entry name" value="FAD/NAD(P)-binding domain"/>
    <property type="match status" value="1"/>
</dbReference>
<dbReference type="Pfam" id="PF07992">
    <property type="entry name" value="Pyr_redox_2"/>
    <property type="match status" value="1"/>
</dbReference>
<dbReference type="InterPro" id="IPR050446">
    <property type="entry name" value="FAD-oxidoreductase/Apoptosis"/>
</dbReference>
<keyword evidence="3" id="KW-0274">FAD</keyword>
<gene>
    <name evidence="6" type="ORF">H1R19_01010</name>
</gene>
<evidence type="ECO:0000256" key="1">
    <source>
        <dbReference type="ARBA" id="ARBA00001974"/>
    </source>
</evidence>
<dbReference type="PANTHER" id="PTHR43557:SF2">
    <property type="entry name" value="RIESKE DOMAIN-CONTAINING PROTEIN-RELATED"/>
    <property type="match status" value="1"/>
</dbReference>
<evidence type="ECO:0000256" key="3">
    <source>
        <dbReference type="ARBA" id="ARBA00022827"/>
    </source>
</evidence>
<name>A0A7D7LRX5_9ACTN</name>
<accession>A0A7D7LRX5</accession>
<dbReference type="GO" id="GO:0016651">
    <property type="term" value="F:oxidoreductase activity, acting on NAD(P)H"/>
    <property type="evidence" value="ECO:0007669"/>
    <property type="project" value="TreeGrafter"/>
</dbReference>
<dbReference type="RefSeq" id="WP_219850342.1">
    <property type="nucleotide sequence ID" value="NZ_CP059491.1"/>
</dbReference>
<evidence type="ECO:0000259" key="5">
    <source>
        <dbReference type="Pfam" id="PF07992"/>
    </source>
</evidence>
<evidence type="ECO:0000313" key="6">
    <source>
        <dbReference type="EMBL" id="QMT01820.1"/>
    </source>
</evidence>
<keyword evidence="4" id="KW-0560">Oxidoreductase</keyword>
<dbReference type="PANTHER" id="PTHR43557">
    <property type="entry name" value="APOPTOSIS-INDUCING FACTOR 1"/>
    <property type="match status" value="1"/>
</dbReference>
<dbReference type="PRINTS" id="PR00368">
    <property type="entry name" value="FADPNR"/>
</dbReference>
<reference evidence="7" key="1">
    <citation type="submission" date="2020-07" db="EMBL/GenBank/DDBJ databases">
        <title>novel species isolated from the respiratory tract of Marmot.</title>
        <authorList>
            <person name="Zhang G."/>
        </authorList>
    </citation>
    <scope>NUCLEOTIDE SEQUENCE [LARGE SCALE GENOMIC DNA]</scope>
    <source>
        <strain evidence="7">686</strain>
    </source>
</reference>
<organism evidence="6 7">
    <name type="scientific">Gordonia jinghuaiqii</name>
    <dbReference type="NCBI Taxonomy" id="2758710"/>
    <lineage>
        <taxon>Bacteria</taxon>
        <taxon>Bacillati</taxon>
        <taxon>Actinomycetota</taxon>
        <taxon>Actinomycetes</taxon>
        <taxon>Mycobacteriales</taxon>
        <taxon>Gordoniaceae</taxon>
        <taxon>Gordonia</taxon>
    </lineage>
</organism>
<dbReference type="AlphaFoldDB" id="A0A7D7LRX5"/>
<dbReference type="Proteomes" id="UP000515663">
    <property type="component" value="Chromosome"/>
</dbReference>
<dbReference type="Gene3D" id="3.30.390.30">
    <property type="match status" value="1"/>
</dbReference>
<evidence type="ECO:0000256" key="2">
    <source>
        <dbReference type="ARBA" id="ARBA00022630"/>
    </source>
</evidence>
<keyword evidence="7" id="KW-1185">Reference proteome</keyword>
<dbReference type="InterPro" id="IPR016156">
    <property type="entry name" value="FAD/NAD-linked_Rdtase_dimer_sf"/>
</dbReference>
<dbReference type="EMBL" id="CP059491">
    <property type="protein sequence ID" value="QMT01820.1"/>
    <property type="molecule type" value="Genomic_DNA"/>
</dbReference>
<dbReference type="InterPro" id="IPR036188">
    <property type="entry name" value="FAD/NAD-bd_sf"/>
</dbReference>
<keyword evidence="2" id="KW-0285">Flavoprotein</keyword>
<dbReference type="KEGG" id="gji:H1R19_01010"/>
<feature type="domain" description="FAD/NAD(P)-binding" evidence="5">
    <location>
        <begin position="5"/>
        <end position="296"/>
    </location>
</feature>
<evidence type="ECO:0000313" key="7">
    <source>
        <dbReference type="Proteomes" id="UP000515663"/>
    </source>
</evidence>
<proteinExistence type="predicted"/>
<dbReference type="GO" id="GO:0005737">
    <property type="term" value="C:cytoplasm"/>
    <property type="evidence" value="ECO:0007669"/>
    <property type="project" value="TreeGrafter"/>
</dbReference>
<dbReference type="SUPFAM" id="SSF55424">
    <property type="entry name" value="FAD/NAD-linked reductases, dimerisation (C-terminal) domain"/>
    <property type="match status" value="1"/>
</dbReference>
<evidence type="ECO:0000256" key="4">
    <source>
        <dbReference type="ARBA" id="ARBA00023002"/>
    </source>
</evidence>
<sequence>MSSGVVIVGGSVAGIRTARALRAQGYTGAVRVFEAEDEVPYDKPPLSKLPVGADPHVPLLTPAEAADLGIELNLGRAVTGVRPEDSSIELAGGDTVAYDHLVIATGAGARPSPWDIDGVLVLRGISDARALRDRLAASSDLLVVGAGFIGAEVASLARKSGIAVTIADTAPVPMARVVGDRLGRRLVDLHHANGVTTRFGVTVQTMERDGDVVRTVFSDGSETSSDTVLVGIGASLNIEWLRSGGLATPEGVLCDAHGRVVGRQNISAVGDVSAWFRPSTGSHSRIEHWTNGVEQANCVAARLAGDLAVAAHDPVAYVWSDQYDWRIHLFGTRPAHVEPEVVEEAEPFRLAATWRDDRGEVTGGFTVNWPRESVRLRKAIAVRHASRSALGDDAKVVPA</sequence>
<dbReference type="Gene3D" id="3.50.50.60">
    <property type="entry name" value="FAD/NAD(P)-binding domain"/>
    <property type="match status" value="2"/>
</dbReference>
<dbReference type="InterPro" id="IPR023753">
    <property type="entry name" value="FAD/NAD-binding_dom"/>
</dbReference>
<comment type="cofactor">
    <cofactor evidence="1">
        <name>FAD</name>
        <dbReference type="ChEBI" id="CHEBI:57692"/>
    </cofactor>
</comment>